<name>A0A8H4LXM7_9HYPO</name>
<proteinExistence type="predicted"/>
<evidence type="ECO:0000256" key="5">
    <source>
        <dbReference type="PROSITE-ProRule" id="PRU00104"/>
    </source>
</evidence>
<dbReference type="PANTHER" id="PTHR45700">
    <property type="entry name" value="UBIQUITIN-PROTEIN LIGASE E3C"/>
    <property type="match status" value="1"/>
</dbReference>
<dbReference type="SMART" id="SM00119">
    <property type="entry name" value="HECTc"/>
    <property type="match status" value="1"/>
</dbReference>
<dbReference type="Pfam" id="PF00632">
    <property type="entry name" value="HECT"/>
    <property type="match status" value="1"/>
</dbReference>
<dbReference type="InterPro" id="IPR042556">
    <property type="entry name" value="AZUL_sf"/>
</dbReference>
<evidence type="ECO:0000313" key="8">
    <source>
        <dbReference type="EMBL" id="KAF4507374.1"/>
    </source>
</evidence>
<gene>
    <name evidence="8" type="ORF">G6O67_006016</name>
</gene>
<dbReference type="OrthoDB" id="5981550at2759"/>
<feature type="compositionally biased region" description="Pro residues" evidence="6">
    <location>
        <begin position="169"/>
        <end position="183"/>
    </location>
</feature>
<dbReference type="InterPro" id="IPR032353">
    <property type="entry name" value="AZUL"/>
</dbReference>
<keyword evidence="4 5" id="KW-0833">Ubl conjugation pathway</keyword>
<evidence type="ECO:0000256" key="2">
    <source>
        <dbReference type="ARBA" id="ARBA00012485"/>
    </source>
</evidence>
<dbReference type="Pfam" id="PF16558">
    <property type="entry name" value="AZUL"/>
    <property type="match status" value="1"/>
</dbReference>
<evidence type="ECO:0000256" key="1">
    <source>
        <dbReference type="ARBA" id="ARBA00000885"/>
    </source>
</evidence>
<dbReference type="Gene3D" id="3.90.1750.10">
    <property type="entry name" value="Hect, E3 ligase catalytic domains"/>
    <property type="match status" value="1"/>
</dbReference>
<feature type="region of interest" description="Disordered" evidence="6">
    <location>
        <begin position="1"/>
        <end position="22"/>
    </location>
</feature>
<dbReference type="InterPro" id="IPR044611">
    <property type="entry name" value="E3A/B/C-like"/>
</dbReference>
<feature type="domain" description="HECT" evidence="7">
    <location>
        <begin position="956"/>
        <end position="1309"/>
    </location>
</feature>
<dbReference type="GO" id="GO:0061630">
    <property type="term" value="F:ubiquitin protein ligase activity"/>
    <property type="evidence" value="ECO:0007669"/>
    <property type="project" value="UniProtKB-EC"/>
</dbReference>
<organism evidence="8 9">
    <name type="scientific">Ophiocordyceps sinensis</name>
    <dbReference type="NCBI Taxonomy" id="72228"/>
    <lineage>
        <taxon>Eukaryota</taxon>
        <taxon>Fungi</taxon>
        <taxon>Dikarya</taxon>
        <taxon>Ascomycota</taxon>
        <taxon>Pezizomycotina</taxon>
        <taxon>Sordariomycetes</taxon>
        <taxon>Hypocreomycetidae</taxon>
        <taxon>Hypocreales</taxon>
        <taxon>Ophiocordycipitaceae</taxon>
        <taxon>Ophiocordyceps</taxon>
    </lineage>
</organism>
<dbReference type="GO" id="GO:0000209">
    <property type="term" value="P:protein polyubiquitination"/>
    <property type="evidence" value="ECO:0007669"/>
    <property type="project" value="InterPro"/>
</dbReference>
<keyword evidence="9" id="KW-1185">Reference proteome</keyword>
<feature type="region of interest" description="Disordered" evidence="6">
    <location>
        <begin position="441"/>
        <end position="482"/>
    </location>
</feature>
<reference evidence="8 9" key="1">
    <citation type="journal article" date="2020" name="Genome Biol. Evol.">
        <title>A new high-quality draft genome assembly of the Chinese cordyceps Ophiocordyceps sinensis.</title>
        <authorList>
            <person name="Shu R."/>
            <person name="Zhang J."/>
            <person name="Meng Q."/>
            <person name="Zhang H."/>
            <person name="Zhou G."/>
            <person name="Li M."/>
            <person name="Wu P."/>
            <person name="Zhao Y."/>
            <person name="Chen C."/>
            <person name="Qin Q."/>
        </authorList>
    </citation>
    <scope>NUCLEOTIDE SEQUENCE [LARGE SCALE GENOMIC DNA]</scope>
    <source>
        <strain evidence="8 9">IOZ07</strain>
    </source>
</reference>
<dbReference type="EC" id="2.3.2.26" evidence="2"/>
<accession>A0A8H4LXM7</accession>
<dbReference type="Gene3D" id="3.30.2160.10">
    <property type="entry name" value="Hect, E3 ligase catalytic domain"/>
    <property type="match status" value="1"/>
</dbReference>
<evidence type="ECO:0000259" key="7">
    <source>
        <dbReference type="PROSITE" id="PS50237"/>
    </source>
</evidence>
<dbReference type="FunFam" id="3.30.2410.10:FF:000003">
    <property type="entry name" value="probable E3 ubiquitin-protein ligase HERC4 isoform X1"/>
    <property type="match status" value="1"/>
</dbReference>
<sequence>MSPLAHPVAGGDAVDSSRSKNRKETLDLSELMAGLWQEAPFARLPEDAPPELHELVQDIDNPRRVYAIHKACRRHDFQLLVDRYVFQLRNGCGSPHCSTPTCFTCRKRLAGKAPIRRYNPTSARTLAVYIASQDSPEKGLCTHLRRSREPPAAASTIVFSARFAPPLPFPQKIPSNPPAPGKPTPKADLRPPHASVNRHRRSSSSSTPRHGINAANASHGSHAPPSDWDSTPAPKLSIHERPTSKDYRSFAAAAFGTVAFKMLEWLTPQGVDFMSRELFEAGRPLPFGAGVNDHESTTREPPSSNQKLEPQPLSRPPQSESASKPSKQGAEPSPSVDAQADASPSPKPSTKSTPKHSRSSRGPFRASSSPNSNRRGSLETLPVPNARDETKSPQKSATLNGFHLDKRSRTARIAPSVITRSVPEIPLKPAFFENVPCLSPPAVDDLEEPDLGSSDVEDSDKDTTTGSIISPAASRPDTPVKGDAQDAVLEHDASEIDCPLPQSLRQLNVELVDFICDVFQEDHTAEKHFFGPLQASEPAPSPQNNQRRMVRRHRPGQTLSRTQWKAFNEQTIFDVLSDPKSLVQSFTRDGKLYDSHTLWYCMLRMTRVAPSLVLHSLWLAAKSLFAPPESLKYVRSRTKPLFDGVKGSLSNFEAGCVLSVCLHALVAAAPCVSDSKTLYEMSRIRSHGMVLSGSGKAARQPPAMCLEYDDVFSNDLALRLARRLFCAITARKCFAEIAECHVYKARREDFDVLRPLLNQLDLLNTPIRTLDFTAAERLLHETRVPTLLLDWARAVLLQEWDGRADFPCDGPFYGALSLMATLFEHRNTLLLGDVQFRVDCISEQLDSMETPVQWAVFTSTRQRRHLLDYPYLFSPESLITWFRAMNFSRMSRAYEEASSLRTRMAAIIDPGSLVTNPHHKNVLQEMLKTASSKYLVLQVSRENVVRDAFDQLWRRQERELLRPLKIHLGEDGGEEGFDSGGVQQEFFRLAISKCLDPDYGAFTIDERTRAAWFAPGSVVEEWKFEMIGLLISLAVFNGLTLPVTFPKALYRKLLGQPVEQLYHIADGWPELASGLTTLLEWDEKDGQVGDVFARTYEFSVALFGGDVTRQMSKEDSSWPQGLPCKQHVAAKADEAPLVTNANRDEYVSDYVRYLTDVSVRPQYLAFERGFRACLGSKALTLLTPPILQSMVEGVQTIDVSELRRYTRYVGWDSSHRTIKDFWSIVRKFDDRMKRKLLEFVTASDRVPVGGMANLHFAVQRNGDEEGEGGHLPTAYTCYGILLLPEYRDKEVLRERLCMALENAQGFGFA</sequence>
<dbReference type="EMBL" id="JAAVMX010000006">
    <property type="protein sequence ID" value="KAF4507374.1"/>
    <property type="molecule type" value="Genomic_DNA"/>
</dbReference>
<feature type="region of interest" description="Disordered" evidence="6">
    <location>
        <begin position="169"/>
        <end position="240"/>
    </location>
</feature>
<dbReference type="PANTHER" id="PTHR45700:SF8">
    <property type="entry name" value="HECT-TYPE E3 UBIQUITIN TRANSFERASE"/>
    <property type="match status" value="1"/>
</dbReference>
<feature type="active site" description="Glycyl thioester intermediate" evidence="5">
    <location>
        <position position="1277"/>
    </location>
</feature>
<evidence type="ECO:0000256" key="4">
    <source>
        <dbReference type="ARBA" id="ARBA00022786"/>
    </source>
</evidence>
<feature type="compositionally biased region" description="Polar residues" evidence="6">
    <location>
        <begin position="366"/>
        <end position="375"/>
    </location>
</feature>
<evidence type="ECO:0000313" key="9">
    <source>
        <dbReference type="Proteomes" id="UP000557566"/>
    </source>
</evidence>
<comment type="caution">
    <text evidence="8">The sequence shown here is derived from an EMBL/GenBank/DDBJ whole genome shotgun (WGS) entry which is preliminary data.</text>
</comment>
<evidence type="ECO:0000256" key="3">
    <source>
        <dbReference type="ARBA" id="ARBA00022679"/>
    </source>
</evidence>
<feature type="compositionally biased region" description="Acidic residues" evidence="6">
    <location>
        <begin position="444"/>
        <end position="460"/>
    </location>
</feature>
<dbReference type="Proteomes" id="UP000557566">
    <property type="component" value="Unassembled WGS sequence"/>
</dbReference>
<dbReference type="SUPFAM" id="SSF56204">
    <property type="entry name" value="Hect, E3 ligase catalytic domain"/>
    <property type="match status" value="1"/>
</dbReference>
<evidence type="ECO:0000256" key="6">
    <source>
        <dbReference type="SAM" id="MobiDB-lite"/>
    </source>
</evidence>
<dbReference type="PROSITE" id="PS50237">
    <property type="entry name" value="HECT"/>
    <property type="match status" value="1"/>
</dbReference>
<feature type="region of interest" description="Disordered" evidence="6">
    <location>
        <begin position="532"/>
        <end position="555"/>
    </location>
</feature>
<keyword evidence="3" id="KW-0808">Transferase</keyword>
<feature type="compositionally biased region" description="Polar residues" evidence="6">
    <location>
        <begin position="299"/>
        <end position="308"/>
    </location>
</feature>
<dbReference type="Gene3D" id="3.30.2410.10">
    <property type="entry name" value="Hect, E3 ligase catalytic domain"/>
    <property type="match status" value="1"/>
</dbReference>
<feature type="region of interest" description="Disordered" evidence="6">
    <location>
        <begin position="285"/>
        <end position="406"/>
    </location>
</feature>
<dbReference type="InterPro" id="IPR035983">
    <property type="entry name" value="Hect_E3_ubiquitin_ligase"/>
</dbReference>
<protein>
    <recommendedName>
        <fullName evidence="2">HECT-type E3 ubiquitin transferase</fullName>
        <ecNumber evidence="2">2.3.2.26</ecNumber>
    </recommendedName>
</protein>
<comment type="catalytic activity">
    <reaction evidence="1">
        <text>S-ubiquitinyl-[E2 ubiquitin-conjugating enzyme]-L-cysteine + [acceptor protein]-L-lysine = [E2 ubiquitin-conjugating enzyme]-L-cysteine + N(6)-ubiquitinyl-[acceptor protein]-L-lysine.</text>
        <dbReference type="EC" id="2.3.2.26"/>
    </reaction>
</comment>
<dbReference type="Gene3D" id="6.10.130.10">
    <property type="entry name" value="Ubiquitin-protein ligase E3A, N-terminal zinc-binding domain (AZUL)"/>
    <property type="match status" value="1"/>
</dbReference>
<feature type="compositionally biased region" description="Polar residues" evidence="6">
    <location>
        <begin position="316"/>
        <end position="326"/>
    </location>
</feature>
<dbReference type="InterPro" id="IPR000569">
    <property type="entry name" value="HECT_dom"/>
</dbReference>